<dbReference type="InterPro" id="IPR036188">
    <property type="entry name" value="FAD/NAD-bd_sf"/>
</dbReference>
<protein>
    <recommendedName>
        <fullName evidence="8">Probable malate:quinone oxidoreductase</fullName>
        <ecNumber evidence="8">1.1.5.4</ecNumber>
    </recommendedName>
    <alternativeName>
        <fullName evidence="8">MQO</fullName>
    </alternativeName>
    <alternativeName>
        <fullName evidence="8">Malate dehydrogenase [quinone]</fullName>
    </alternativeName>
</protein>
<dbReference type="NCBIfam" id="NF003611">
    <property type="entry name" value="PRK05257.3-2"/>
    <property type="match status" value="1"/>
</dbReference>
<dbReference type="Gene3D" id="3.30.9.10">
    <property type="entry name" value="D-Amino Acid Oxidase, subunit A, domain 2"/>
    <property type="match status" value="1"/>
</dbReference>
<comment type="catalytic activity">
    <reaction evidence="1 8">
        <text>(S)-malate + a quinone = a quinol + oxaloacetate</text>
        <dbReference type="Rhea" id="RHEA:46012"/>
        <dbReference type="ChEBI" id="CHEBI:15589"/>
        <dbReference type="ChEBI" id="CHEBI:16452"/>
        <dbReference type="ChEBI" id="CHEBI:24646"/>
        <dbReference type="ChEBI" id="CHEBI:132124"/>
        <dbReference type="EC" id="1.1.5.4"/>
    </reaction>
</comment>
<comment type="similarity">
    <text evidence="8">Belongs to the MQO family.</text>
</comment>
<dbReference type="Pfam" id="PF06039">
    <property type="entry name" value="Mqo"/>
    <property type="match status" value="1"/>
</dbReference>
<dbReference type="HAMAP" id="MF_00212">
    <property type="entry name" value="MQO"/>
    <property type="match status" value="1"/>
</dbReference>
<evidence type="ECO:0000256" key="1">
    <source>
        <dbReference type="ARBA" id="ARBA00001139"/>
    </source>
</evidence>
<evidence type="ECO:0000256" key="5">
    <source>
        <dbReference type="ARBA" id="ARBA00022630"/>
    </source>
</evidence>
<dbReference type="NCBIfam" id="TIGR01320">
    <property type="entry name" value="mal_quin_oxido"/>
    <property type="match status" value="1"/>
</dbReference>
<gene>
    <name evidence="8" type="primary">mqo</name>
    <name evidence="9" type="ORF">GCM10022286_30610</name>
</gene>
<evidence type="ECO:0000256" key="4">
    <source>
        <dbReference type="ARBA" id="ARBA00022532"/>
    </source>
</evidence>
<keyword evidence="4 8" id="KW-0816">Tricarboxylic acid cycle</keyword>
<comment type="pathway">
    <text evidence="3 8">Carbohydrate metabolism; tricarboxylic acid cycle; oxaloacetate from (S)-malate (quinone route): step 1/1.</text>
</comment>
<dbReference type="EMBL" id="BAABBV010000002">
    <property type="protein sequence ID" value="GAA4166232.1"/>
    <property type="molecule type" value="Genomic_DNA"/>
</dbReference>
<dbReference type="Proteomes" id="UP001415169">
    <property type="component" value="Unassembled WGS sequence"/>
</dbReference>
<keyword evidence="7 8" id="KW-0560">Oxidoreductase</keyword>
<comment type="caution">
    <text evidence="9">The sequence shown here is derived from an EMBL/GenBank/DDBJ whole genome shotgun (WGS) entry which is preliminary data.</text>
</comment>
<evidence type="ECO:0000256" key="7">
    <source>
        <dbReference type="ARBA" id="ARBA00023002"/>
    </source>
</evidence>
<evidence type="ECO:0000256" key="8">
    <source>
        <dbReference type="HAMAP-Rule" id="MF_00212"/>
    </source>
</evidence>
<dbReference type="EC" id="1.1.5.4" evidence="8"/>
<dbReference type="PANTHER" id="PTHR43104">
    <property type="entry name" value="L-2-HYDROXYGLUTARATE DEHYDROGENASE, MITOCHONDRIAL"/>
    <property type="match status" value="1"/>
</dbReference>
<reference evidence="9" key="1">
    <citation type="journal article" date="2014" name="Int. J. Syst. Evol. Microbiol.">
        <title>Complete genome of a new Firmicutes species belonging to the dominant human colonic microbiota ('Ruminococcus bicirculans') reveals two chromosomes and a selective capacity to utilize plant glucans.</title>
        <authorList>
            <consortium name="NISC Comparative Sequencing Program"/>
            <person name="Wegmann U."/>
            <person name="Louis P."/>
            <person name="Goesmann A."/>
            <person name="Henrissat B."/>
            <person name="Duncan S.H."/>
            <person name="Flint H.J."/>
        </authorList>
    </citation>
    <scope>NUCLEOTIDE SEQUENCE</scope>
    <source>
        <strain evidence="9">JCM 17590</strain>
    </source>
</reference>
<dbReference type="NCBIfam" id="NF003606">
    <property type="entry name" value="PRK05257.2-1"/>
    <property type="match status" value="1"/>
</dbReference>
<accession>A0ABP7ZNQ3</accession>
<name>A0ABP7ZNQ3_9MICO</name>
<keyword evidence="6 8" id="KW-0274">FAD</keyword>
<dbReference type="NCBIfam" id="NF009875">
    <property type="entry name" value="PRK13339.1"/>
    <property type="match status" value="1"/>
</dbReference>
<evidence type="ECO:0000313" key="9">
    <source>
        <dbReference type="EMBL" id="GAA4166232.1"/>
    </source>
</evidence>
<dbReference type="InterPro" id="IPR006231">
    <property type="entry name" value="MQO"/>
</dbReference>
<evidence type="ECO:0000256" key="6">
    <source>
        <dbReference type="ARBA" id="ARBA00022827"/>
    </source>
</evidence>
<comment type="cofactor">
    <cofactor evidence="2 8">
        <name>FAD</name>
        <dbReference type="ChEBI" id="CHEBI:57692"/>
    </cofactor>
</comment>
<dbReference type="SUPFAM" id="SSF51905">
    <property type="entry name" value="FAD/NAD(P)-binding domain"/>
    <property type="match status" value="1"/>
</dbReference>
<sequence>MSDTAPVDVVLIGGGIMSATLGTFLKRVRPDWSVVIVERLGAVAEESSNPWNNAGTGHSALCELNYMPNPADPGKALQINEQFQQSRQFWAKLVEEGTLGQASDFINPAPHMTFVRKPGDIEYLRTRHETLKKHVLFEELEYSEDRAEVMKWAPLLMRGRSKGEKFAATRSIAGTDVNFGALTKKLIDNLTASGAELKLNSEVRGIKKRSDGTWRLKVRQLVEQRTSTIDAKFVFVGAGGWALKVLQGAGIPEAKGYGTFPISGQFYKTTNPDVVGQHAVKVYAQAEAGAPPMSVPHLDKRVVDGQASLLFGPYAGADPKFLKYGSVLDLPAGIRLSNIGPYLRVALDNLVLLKYLISQLLLTKKGKFAELRKFMPSAKPDDWELITAGQRAQVIKKDAKKGGVLQFGTEVIAHKDGTIVGLLGASPGASTAVSIMLDVLKTCFPTEFAGEWQPKLKDLIPTLGESLDNDPELARATMERTAKVLGLLH</sequence>
<evidence type="ECO:0000256" key="2">
    <source>
        <dbReference type="ARBA" id="ARBA00001974"/>
    </source>
</evidence>
<keyword evidence="10" id="KW-1185">Reference proteome</keyword>
<organism evidence="9 10">
    <name type="scientific">Gryllotalpicola daejeonensis</name>
    <dbReference type="NCBI Taxonomy" id="993087"/>
    <lineage>
        <taxon>Bacteria</taxon>
        <taxon>Bacillati</taxon>
        <taxon>Actinomycetota</taxon>
        <taxon>Actinomycetes</taxon>
        <taxon>Micrococcales</taxon>
        <taxon>Microbacteriaceae</taxon>
        <taxon>Gryllotalpicola</taxon>
    </lineage>
</organism>
<dbReference type="PANTHER" id="PTHR43104:SF2">
    <property type="entry name" value="L-2-HYDROXYGLUTARATE DEHYDROGENASE, MITOCHONDRIAL"/>
    <property type="match status" value="1"/>
</dbReference>
<dbReference type="NCBIfam" id="NF003603">
    <property type="entry name" value="PRK05257.1-1"/>
    <property type="match status" value="1"/>
</dbReference>
<dbReference type="Gene3D" id="3.50.50.60">
    <property type="entry name" value="FAD/NAD(P)-binding domain"/>
    <property type="match status" value="1"/>
</dbReference>
<reference evidence="9" key="2">
    <citation type="submission" date="2023-12" db="EMBL/GenBank/DDBJ databases">
        <authorList>
            <person name="Sun Q."/>
            <person name="Inoue M."/>
        </authorList>
    </citation>
    <scope>NUCLEOTIDE SEQUENCE</scope>
    <source>
        <strain evidence="9">JCM 17590</strain>
    </source>
</reference>
<keyword evidence="5 8" id="KW-0285">Flavoprotein</keyword>
<evidence type="ECO:0000256" key="3">
    <source>
        <dbReference type="ARBA" id="ARBA00005012"/>
    </source>
</evidence>
<dbReference type="RefSeq" id="WP_344792760.1">
    <property type="nucleotide sequence ID" value="NZ_BAABBV010000002.1"/>
</dbReference>
<proteinExistence type="inferred from homology"/>
<evidence type="ECO:0000313" key="10">
    <source>
        <dbReference type="Proteomes" id="UP001415169"/>
    </source>
</evidence>